<reference evidence="1" key="1">
    <citation type="submission" date="2023-11" db="EMBL/GenBank/DDBJ databases">
        <authorList>
            <person name="Poullet M."/>
        </authorList>
    </citation>
    <scope>NUCLEOTIDE SEQUENCE</scope>
    <source>
        <strain evidence="1">E1834</strain>
    </source>
</reference>
<evidence type="ECO:0000313" key="2">
    <source>
        <dbReference type="Proteomes" id="UP001497535"/>
    </source>
</evidence>
<name>A0ACB0XXT4_MELEN</name>
<sequence>MAENGRDGVTLSSGSCGKGGRLNGTELNLRQGRQLKYRVCCTTRLPRGIQNSLLIIESTERGLA</sequence>
<gene>
    <name evidence="1" type="ORF">MENTE1834_LOCUS4811</name>
</gene>
<keyword evidence="2" id="KW-1185">Reference proteome</keyword>
<comment type="caution">
    <text evidence="1">The sequence shown here is derived from an EMBL/GenBank/DDBJ whole genome shotgun (WGS) entry which is preliminary data.</text>
</comment>
<evidence type="ECO:0000313" key="1">
    <source>
        <dbReference type="EMBL" id="CAK5022100.1"/>
    </source>
</evidence>
<organism evidence="1 2">
    <name type="scientific">Meloidogyne enterolobii</name>
    <name type="common">Root-knot nematode worm</name>
    <name type="synonym">Meloidogyne mayaguensis</name>
    <dbReference type="NCBI Taxonomy" id="390850"/>
    <lineage>
        <taxon>Eukaryota</taxon>
        <taxon>Metazoa</taxon>
        <taxon>Ecdysozoa</taxon>
        <taxon>Nematoda</taxon>
        <taxon>Chromadorea</taxon>
        <taxon>Rhabditida</taxon>
        <taxon>Tylenchina</taxon>
        <taxon>Tylenchomorpha</taxon>
        <taxon>Tylenchoidea</taxon>
        <taxon>Meloidogynidae</taxon>
        <taxon>Meloidogyninae</taxon>
        <taxon>Meloidogyne</taxon>
    </lineage>
</organism>
<dbReference type="Proteomes" id="UP001497535">
    <property type="component" value="Unassembled WGS sequence"/>
</dbReference>
<accession>A0ACB0XXT4</accession>
<dbReference type="EMBL" id="CAVMJV010000004">
    <property type="protein sequence ID" value="CAK5022100.1"/>
    <property type="molecule type" value="Genomic_DNA"/>
</dbReference>
<proteinExistence type="predicted"/>
<protein>
    <submittedName>
        <fullName evidence="1">Uncharacterized protein</fullName>
    </submittedName>
</protein>